<proteinExistence type="predicted"/>
<organism evidence="1">
    <name type="scientific">viral metagenome</name>
    <dbReference type="NCBI Taxonomy" id="1070528"/>
    <lineage>
        <taxon>unclassified sequences</taxon>
        <taxon>metagenomes</taxon>
        <taxon>organismal metagenomes</taxon>
    </lineage>
</organism>
<dbReference type="EMBL" id="MN740799">
    <property type="protein sequence ID" value="QHU12363.1"/>
    <property type="molecule type" value="Genomic_DNA"/>
</dbReference>
<name>A0A6C0K4E1_9ZZZZ</name>
<reference evidence="1" key="1">
    <citation type="journal article" date="2020" name="Nature">
        <title>Giant virus diversity and host interactions through global metagenomics.</title>
        <authorList>
            <person name="Schulz F."/>
            <person name="Roux S."/>
            <person name="Paez-Espino D."/>
            <person name="Jungbluth S."/>
            <person name="Walsh D.A."/>
            <person name="Denef V.J."/>
            <person name="McMahon K.D."/>
            <person name="Konstantinidis K.T."/>
            <person name="Eloe-Fadrosh E.A."/>
            <person name="Kyrpides N.C."/>
            <person name="Woyke T."/>
        </authorList>
    </citation>
    <scope>NUCLEOTIDE SEQUENCE</scope>
    <source>
        <strain evidence="1">GVMAG-S-1101171-110</strain>
    </source>
</reference>
<protein>
    <recommendedName>
        <fullName evidence="2">Protein kinase domain-containing protein</fullName>
    </recommendedName>
</protein>
<evidence type="ECO:0000313" key="1">
    <source>
        <dbReference type="EMBL" id="QHU12363.1"/>
    </source>
</evidence>
<accession>A0A6C0K4E1</accession>
<evidence type="ECO:0008006" key="2">
    <source>
        <dbReference type="Google" id="ProtNLM"/>
    </source>
</evidence>
<dbReference type="AlphaFoldDB" id="A0A6C0K4E1"/>
<sequence>MKGGAVIGEGVDGCVLSEPTWPCAASSKIIGKIPNGKDKSFVSKIVKMDDVESYYLQAANRILGPQLSMTYLAGLRGMCSPANSGHMPIKENMVNFITDKKDLFAWKPKGQACEALKHKFKQGIAKTHKLMIISRYPSTLEEWVHTIMAKKIPINYVIQSVNLGIPSFLGILQMFYKHQTDELINLDLHHKNIFVRAVGSNIQFGISDFGRCLLRIRNNEQSSTAYFNQALIAMNVSQKSQPIYMYYRQIAFEARILHYCYMNDLERANPDELINAYVNDPEVKKCATISNDILIINLHHYKDYLLKYPLFIEMLEVIQGIIKKDKTSGKIPPYDEKEKVVLEFIITRYMAVSPIVTLLEQLLYLSDTLYDELTNISTNYFSGIQTDVPANGSGIYKLITYVNRMITSPYTSKGSLIDALTSIQSVDLKAVWADIV</sequence>